<feature type="region of interest" description="Disordered" evidence="1">
    <location>
        <begin position="148"/>
        <end position="197"/>
    </location>
</feature>
<feature type="compositionally biased region" description="Basic and acidic residues" evidence="1">
    <location>
        <begin position="184"/>
        <end position="197"/>
    </location>
</feature>
<organism evidence="2 3">
    <name type="scientific">Ferruginivarius sediminum</name>
    <dbReference type="NCBI Taxonomy" id="2661937"/>
    <lineage>
        <taxon>Bacteria</taxon>
        <taxon>Pseudomonadati</taxon>
        <taxon>Pseudomonadota</taxon>
        <taxon>Alphaproteobacteria</taxon>
        <taxon>Rhodospirillales</taxon>
        <taxon>Rhodospirillaceae</taxon>
        <taxon>Ferruginivarius</taxon>
    </lineage>
</organism>
<protein>
    <submittedName>
        <fullName evidence="2">Uncharacterized protein</fullName>
    </submittedName>
</protein>
<gene>
    <name evidence="2" type="ORF">DRB17_01260</name>
</gene>
<dbReference type="EMBL" id="QPMH01000001">
    <property type="protein sequence ID" value="RDD63824.1"/>
    <property type="molecule type" value="Genomic_DNA"/>
</dbReference>
<dbReference type="RefSeq" id="WP_114580337.1">
    <property type="nucleotide sequence ID" value="NZ_QPMH01000001.1"/>
</dbReference>
<feature type="compositionally biased region" description="Basic and acidic residues" evidence="1">
    <location>
        <begin position="149"/>
        <end position="158"/>
    </location>
</feature>
<evidence type="ECO:0000313" key="3">
    <source>
        <dbReference type="Proteomes" id="UP000253941"/>
    </source>
</evidence>
<keyword evidence="3" id="KW-1185">Reference proteome</keyword>
<comment type="caution">
    <text evidence="2">The sequence shown here is derived from an EMBL/GenBank/DDBJ whole genome shotgun (WGS) entry which is preliminary data.</text>
</comment>
<proteinExistence type="predicted"/>
<evidence type="ECO:0000313" key="2">
    <source>
        <dbReference type="EMBL" id="RDD63824.1"/>
    </source>
</evidence>
<name>A0A369TGT2_9PROT</name>
<accession>A0A369TGT2</accession>
<sequence length="197" mass="22221">MAKVKPDHQRLDEIRGRIAELEAQRADIEAQPVSRDEALAALDRWIHAEAAKFANDLSIGSLLNGDPRARLYAIGWGSQHIDWTPTLCALMPDTVRAYYVDQIDAELAEREPLSAEQRQQRRAEIDGELFRLAQEEERIITAMQARGEAVQRRGDADPRAVLGLTEAPARPAPPTEAPSRGRVWTKDPGQRQWEDRQ</sequence>
<evidence type="ECO:0000256" key="1">
    <source>
        <dbReference type="SAM" id="MobiDB-lite"/>
    </source>
</evidence>
<dbReference type="AlphaFoldDB" id="A0A369TGT2"/>
<dbReference type="Proteomes" id="UP000253941">
    <property type="component" value="Unassembled WGS sequence"/>
</dbReference>
<reference evidence="2 3" key="1">
    <citation type="submission" date="2018-07" db="EMBL/GenBank/DDBJ databases">
        <title>Venubactetium sediminum gen. nov., sp. nov., isolated from a marine solar saltern.</title>
        <authorList>
            <person name="Wang S."/>
        </authorList>
    </citation>
    <scope>NUCLEOTIDE SEQUENCE [LARGE SCALE GENOMIC DNA]</scope>
    <source>
        <strain evidence="2 3">WD2A32</strain>
    </source>
</reference>